<organism evidence="7">
    <name type="scientific">hydrothermal vent metagenome</name>
    <dbReference type="NCBI Taxonomy" id="652676"/>
    <lineage>
        <taxon>unclassified sequences</taxon>
        <taxon>metagenomes</taxon>
        <taxon>ecological metagenomes</taxon>
    </lineage>
</organism>
<keyword evidence="2" id="KW-0813">Transport</keyword>
<dbReference type="InterPro" id="IPR023996">
    <property type="entry name" value="TonB-dep_OMP_SusC/RagA"/>
</dbReference>
<keyword evidence="5" id="KW-0998">Cell outer membrane</keyword>
<evidence type="ECO:0000256" key="4">
    <source>
        <dbReference type="ARBA" id="ARBA00023136"/>
    </source>
</evidence>
<dbReference type="NCBIfam" id="TIGR04057">
    <property type="entry name" value="SusC_RagA_signa"/>
    <property type="match status" value="1"/>
</dbReference>
<reference evidence="7" key="1">
    <citation type="submission" date="2018-06" db="EMBL/GenBank/DDBJ databases">
        <authorList>
            <person name="Zhirakovskaya E."/>
        </authorList>
    </citation>
    <scope>NUCLEOTIDE SEQUENCE</scope>
</reference>
<feature type="non-terminal residue" evidence="7">
    <location>
        <position position="1"/>
    </location>
</feature>
<keyword evidence="4" id="KW-0472">Membrane</keyword>
<gene>
    <name evidence="7" type="ORF">MNBD_BACTEROID07-318</name>
</gene>
<dbReference type="PROSITE" id="PS52016">
    <property type="entry name" value="TONB_DEPENDENT_REC_3"/>
    <property type="match status" value="1"/>
</dbReference>
<evidence type="ECO:0000256" key="2">
    <source>
        <dbReference type="ARBA" id="ARBA00022448"/>
    </source>
</evidence>
<evidence type="ECO:0000256" key="5">
    <source>
        <dbReference type="ARBA" id="ARBA00023237"/>
    </source>
</evidence>
<proteinExistence type="predicted"/>
<dbReference type="Pfam" id="PF07715">
    <property type="entry name" value="Plug"/>
    <property type="match status" value="1"/>
</dbReference>
<evidence type="ECO:0000256" key="3">
    <source>
        <dbReference type="ARBA" id="ARBA00022692"/>
    </source>
</evidence>
<feature type="domain" description="TonB-dependent receptor plug" evidence="6">
    <location>
        <begin position="6"/>
        <end position="39"/>
    </location>
</feature>
<dbReference type="Gene3D" id="2.40.170.20">
    <property type="entry name" value="TonB-dependent receptor, beta-barrel domain"/>
    <property type="match status" value="1"/>
</dbReference>
<dbReference type="InterPro" id="IPR036942">
    <property type="entry name" value="Beta-barrel_TonB_sf"/>
</dbReference>
<keyword evidence="3" id="KW-0812">Transmembrane</keyword>
<dbReference type="GO" id="GO:0009279">
    <property type="term" value="C:cell outer membrane"/>
    <property type="evidence" value="ECO:0007669"/>
    <property type="project" value="UniProtKB-SubCell"/>
</dbReference>
<sequence>GFDFGSAASDINAADIQSINVLKGAAATALYGSRAANGVIIITTKTGRSDKYLSNKGIGISVSSNTTVGTIDKSTFPTYQTQYGAGYGPYYSASDHPGLYYGKLPFSGGKDVYYVPTTEDASYGTKFDPNLQVYQWDAFVPQSPYYKKARPWVNAANGPITFFNTAISTTNTVAVNGASAKSAFRLSYTNFHQTGVVPNSKLIKNTFTFNASHKLLKNLTVSTTASFIRQNTTGRNGTGYNDNFLTSFRQWWEMNVDVQELKTLYDQTGKNITWNMSDPAGGNLKPIYWNNYYWERYKNYESDTRNHLLGNIQAKWDVTDYLSVTGRISLDTYNTLQEQRKAVGSVPGAFGIGLGTIGSGYSRYNINAMETNYDLMVNFTKNITEKLNLTAMVGGNIRRTNRSSIFASTNGGLIVPDLYSVANSKSLPLAPLEGESSIGVYGVFGSVSVGWNDMLYLDASLRRDMSSTLPLDNMVYYYPAVSTSFIFSKLLKADWLPFAKVRLNYAEVGNDAPFASLFDTYSQPSPFGNVTLFSVPSTKNNSHLKSEMTKSWEAGLEMTFLHKRLGFDFSAYKTNTINQIMPVAISRATGYSTKYVNAGDIENKGLELNVYGTPIKTKDFSWNINVNWSLNRNKVVSLYEKVHNLQLGSFQGGVTLNATVGQPYGTIQGRDFVYKNGQKVVAANGYYAKTTTTNNIIGDVNPKYHAGITNSFTYKNWTASFLIDIQVGGSVFSLDQYYGQGTGLYPNTVGTNDLGKPIRNTLANGGGVILPGVTADGKPNTKRVVANRYSGPFGWVRNPNSAFVYDASYVKLREAQISYHFPNRMLKSIGVKSLSLGIVGSNLWIIFKNMPYADPEAGLGAGNLQGWQSGVMPTVRNVGLNLNVQF</sequence>
<protein>
    <submittedName>
        <fullName evidence="7">Outer membrane TonB-dependent transporter, utilization system for glycans and polysaccharides (PUL), SusC family</fullName>
    </submittedName>
</protein>
<name>A0A3B0UHZ6_9ZZZZ</name>
<evidence type="ECO:0000256" key="1">
    <source>
        <dbReference type="ARBA" id="ARBA00004571"/>
    </source>
</evidence>
<dbReference type="InterPro" id="IPR012910">
    <property type="entry name" value="Plug_dom"/>
</dbReference>
<dbReference type="EMBL" id="UOET01000010">
    <property type="protein sequence ID" value="VAW26162.1"/>
    <property type="molecule type" value="Genomic_DNA"/>
</dbReference>
<evidence type="ECO:0000259" key="6">
    <source>
        <dbReference type="Pfam" id="PF07715"/>
    </source>
</evidence>
<evidence type="ECO:0000313" key="7">
    <source>
        <dbReference type="EMBL" id="VAW26162.1"/>
    </source>
</evidence>
<dbReference type="Gene3D" id="2.170.130.10">
    <property type="entry name" value="TonB-dependent receptor, plug domain"/>
    <property type="match status" value="1"/>
</dbReference>
<dbReference type="NCBIfam" id="TIGR04056">
    <property type="entry name" value="OMP_RagA_SusC"/>
    <property type="match status" value="1"/>
</dbReference>
<dbReference type="InterPro" id="IPR039426">
    <property type="entry name" value="TonB-dep_rcpt-like"/>
</dbReference>
<dbReference type="InterPro" id="IPR037066">
    <property type="entry name" value="Plug_dom_sf"/>
</dbReference>
<comment type="subcellular location">
    <subcellularLocation>
        <location evidence="1">Cell outer membrane</location>
        <topology evidence="1">Multi-pass membrane protein</topology>
    </subcellularLocation>
</comment>
<dbReference type="AlphaFoldDB" id="A0A3B0UHZ6"/>
<dbReference type="SUPFAM" id="SSF56935">
    <property type="entry name" value="Porins"/>
    <property type="match status" value="1"/>
</dbReference>
<dbReference type="InterPro" id="IPR023997">
    <property type="entry name" value="TonB-dep_OMP_SusC/RagA_CS"/>
</dbReference>
<accession>A0A3B0UHZ6</accession>